<dbReference type="AlphaFoldDB" id="A0A9Q1ERS4"/>
<dbReference type="Proteomes" id="UP001152622">
    <property type="component" value="Chromosome 13"/>
</dbReference>
<reference evidence="2" key="1">
    <citation type="journal article" date="2023" name="Science">
        <title>Genome structures resolve the early diversification of teleost fishes.</title>
        <authorList>
            <person name="Parey E."/>
            <person name="Louis A."/>
            <person name="Montfort J."/>
            <person name="Bouchez O."/>
            <person name="Roques C."/>
            <person name="Iampietro C."/>
            <person name="Lluch J."/>
            <person name="Castinel A."/>
            <person name="Donnadieu C."/>
            <person name="Desvignes T."/>
            <person name="Floi Bucao C."/>
            <person name="Jouanno E."/>
            <person name="Wen M."/>
            <person name="Mejri S."/>
            <person name="Dirks R."/>
            <person name="Jansen H."/>
            <person name="Henkel C."/>
            <person name="Chen W.J."/>
            <person name="Zahm M."/>
            <person name="Cabau C."/>
            <person name="Klopp C."/>
            <person name="Thompson A.W."/>
            <person name="Robinson-Rechavi M."/>
            <person name="Braasch I."/>
            <person name="Lecointre G."/>
            <person name="Bobe J."/>
            <person name="Postlethwait J.H."/>
            <person name="Berthelot C."/>
            <person name="Roest Crollius H."/>
            <person name="Guiguen Y."/>
        </authorList>
    </citation>
    <scope>NUCLEOTIDE SEQUENCE</scope>
    <source>
        <strain evidence="2">WJC10195</strain>
    </source>
</reference>
<evidence type="ECO:0000313" key="3">
    <source>
        <dbReference type="Proteomes" id="UP001152622"/>
    </source>
</evidence>
<gene>
    <name evidence="2" type="ORF">SKAU_G00310570</name>
</gene>
<protein>
    <submittedName>
        <fullName evidence="2">Uncharacterized protein</fullName>
    </submittedName>
</protein>
<accession>A0A9Q1ERS4</accession>
<comment type="caution">
    <text evidence="2">The sequence shown here is derived from an EMBL/GenBank/DDBJ whole genome shotgun (WGS) entry which is preliminary data.</text>
</comment>
<evidence type="ECO:0000256" key="1">
    <source>
        <dbReference type="SAM" id="MobiDB-lite"/>
    </source>
</evidence>
<proteinExistence type="predicted"/>
<organism evidence="2 3">
    <name type="scientific">Synaphobranchus kaupii</name>
    <name type="common">Kaup's arrowtooth eel</name>
    <dbReference type="NCBI Taxonomy" id="118154"/>
    <lineage>
        <taxon>Eukaryota</taxon>
        <taxon>Metazoa</taxon>
        <taxon>Chordata</taxon>
        <taxon>Craniata</taxon>
        <taxon>Vertebrata</taxon>
        <taxon>Euteleostomi</taxon>
        <taxon>Actinopterygii</taxon>
        <taxon>Neopterygii</taxon>
        <taxon>Teleostei</taxon>
        <taxon>Anguilliformes</taxon>
        <taxon>Synaphobranchidae</taxon>
        <taxon>Synaphobranchus</taxon>
    </lineage>
</organism>
<feature type="region of interest" description="Disordered" evidence="1">
    <location>
        <begin position="1"/>
        <end position="55"/>
    </location>
</feature>
<feature type="compositionally biased region" description="Basic and acidic residues" evidence="1">
    <location>
        <begin position="12"/>
        <end position="27"/>
    </location>
</feature>
<dbReference type="EMBL" id="JAINUF010000013">
    <property type="protein sequence ID" value="KAJ8343728.1"/>
    <property type="molecule type" value="Genomic_DNA"/>
</dbReference>
<sequence length="107" mass="11755">MDSECGISPNNQDRRIKTRRQEQRENSEAPTTLHSAEIPAPLKLEPSGLPLSKKQEHGRRTAVLSAGVLAVSYQPAHSPRSCEPQTVYAHAAPRRASLMCRARTASL</sequence>
<name>A0A9Q1ERS4_SYNKA</name>
<keyword evidence="3" id="KW-1185">Reference proteome</keyword>
<evidence type="ECO:0000313" key="2">
    <source>
        <dbReference type="EMBL" id="KAJ8343728.1"/>
    </source>
</evidence>